<organism evidence="3">
    <name type="scientific">Medioppia subpectinata</name>
    <dbReference type="NCBI Taxonomy" id="1979941"/>
    <lineage>
        <taxon>Eukaryota</taxon>
        <taxon>Metazoa</taxon>
        <taxon>Ecdysozoa</taxon>
        <taxon>Arthropoda</taxon>
        <taxon>Chelicerata</taxon>
        <taxon>Arachnida</taxon>
        <taxon>Acari</taxon>
        <taxon>Acariformes</taxon>
        <taxon>Sarcoptiformes</taxon>
        <taxon>Oribatida</taxon>
        <taxon>Brachypylina</taxon>
        <taxon>Oppioidea</taxon>
        <taxon>Oppiidae</taxon>
        <taxon>Medioppia</taxon>
    </lineage>
</organism>
<reference evidence="3" key="1">
    <citation type="submission" date="2020-11" db="EMBL/GenBank/DDBJ databases">
        <authorList>
            <person name="Tran Van P."/>
        </authorList>
    </citation>
    <scope>NUCLEOTIDE SEQUENCE</scope>
</reference>
<feature type="compositionally biased region" description="Low complexity" evidence="1">
    <location>
        <begin position="198"/>
        <end position="210"/>
    </location>
</feature>
<feature type="chain" id="PRO_5036211779" evidence="2">
    <location>
        <begin position="16"/>
        <end position="234"/>
    </location>
</feature>
<sequence>MILLLLFIIPIVCSAKSSQNDLISLETAYQRPQYEPPTGYYSSPGAVPYAGYEEPQLEYISHPYPAHETPKSEYISNYYKSAPKRMPSYPPPEYSPANAYPPPASIYGYSAPPPPPPKPYDSYKPQKYSYQMPLYPREYMKYKPNKKHYKPTHPMPPNPHPSIMYPIDDYYEYKKPQPYSHPPPPPPSPPMSKHAYVYPYKPEPQYQPQYNSYSTTKAYPPMTYSDHPKHSYSP</sequence>
<feature type="region of interest" description="Disordered" evidence="1">
    <location>
        <begin position="144"/>
        <end position="163"/>
    </location>
</feature>
<dbReference type="Proteomes" id="UP000759131">
    <property type="component" value="Unassembled WGS sequence"/>
</dbReference>
<evidence type="ECO:0000313" key="4">
    <source>
        <dbReference type="Proteomes" id="UP000759131"/>
    </source>
</evidence>
<feature type="region of interest" description="Disordered" evidence="1">
    <location>
        <begin position="174"/>
        <end position="234"/>
    </location>
</feature>
<dbReference type="EMBL" id="CAJPIZ010020640">
    <property type="protein sequence ID" value="CAG2117362.1"/>
    <property type="molecule type" value="Genomic_DNA"/>
</dbReference>
<proteinExistence type="predicted"/>
<evidence type="ECO:0000256" key="1">
    <source>
        <dbReference type="SAM" id="MobiDB-lite"/>
    </source>
</evidence>
<protein>
    <submittedName>
        <fullName evidence="3">Uncharacterized protein</fullName>
    </submittedName>
</protein>
<keyword evidence="4" id="KW-1185">Reference proteome</keyword>
<name>A0A7R9QB59_9ACAR</name>
<feature type="compositionally biased region" description="Pro residues" evidence="1">
    <location>
        <begin position="179"/>
        <end position="190"/>
    </location>
</feature>
<dbReference type="OrthoDB" id="10667712at2759"/>
<evidence type="ECO:0000313" key="3">
    <source>
        <dbReference type="EMBL" id="CAD7638291.1"/>
    </source>
</evidence>
<keyword evidence="2" id="KW-0732">Signal</keyword>
<gene>
    <name evidence="3" type="ORF">OSB1V03_LOCUS17315</name>
</gene>
<feature type="non-terminal residue" evidence="3">
    <location>
        <position position="1"/>
    </location>
</feature>
<evidence type="ECO:0000256" key="2">
    <source>
        <dbReference type="SAM" id="SignalP"/>
    </source>
</evidence>
<dbReference type="AlphaFoldDB" id="A0A7R9QB59"/>
<feature type="signal peptide" evidence="2">
    <location>
        <begin position="1"/>
        <end position="15"/>
    </location>
</feature>
<accession>A0A7R9QB59</accession>
<dbReference type="EMBL" id="OC875215">
    <property type="protein sequence ID" value="CAD7638291.1"/>
    <property type="molecule type" value="Genomic_DNA"/>
</dbReference>